<evidence type="ECO:0000259" key="1">
    <source>
        <dbReference type="Pfam" id="PF13460"/>
    </source>
</evidence>
<keyword evidence="3" id="KW-1185">Reference proteome</keyword>
<dbReference type="Gene3D" id="3.40.50.720">
    <property type="entry name" value="NAD(P)-binding Rossmann-like Domain"/>
    <property type="match status" value="1"/>
</dbReference>
<dbReference type="InterPro" id="IPR036291">
    <property type="entry name" value="NAD(P)-bd_dom_sf"/>
</dbReference>
<dbReference type="EMBL" id="JAMBQA010000004">
    <property type="protein sequence ID" value="MDG0846397.1"/>
    <property type="molecule type" value="Genomic_DNA"/>
</dbReference>
<dbReference type="PANTHER" id="PTHR43355">
    <property type="entry name" value="FLAVIN REDUCTASE (NADPH)"/>
    <property type="match status" value="1"/>
</dbReference>
<sequence length="204" mass="22545">MKLAVVAANGKAGQLITKEAYDRGLDVTAIVRSSNKTVTDQVIQKDLFDLTTADIAEFDVVIDAFGQSDENKLDEHSKSMKHLGDLVSNSNKRLLIIGGAGSLYVDEAHTLKLIDSPDFPEQFKKISQAQIKTLEEIQKRKDVKWTFICPAPVFQYDGEKTGEYKLSADEVIGSKVSYADFAQAMVDEVLEAQHIQQGFAVFAK</sequence>
<protein>
    <submittedName>
        <fullName evidence="2">NAD(P)H-binding protein</fullName>
    </submittedName>
</protein>
<reference evidence="2" key="1">
    <citation type="submission" date="2022-05" db="EMBL/GenBank/DDBJ databases">
        <title>Comparative genomics of Staphylococcus equorum isolates.</title>
        <authorList>
            <person name="Luelf R.H."/>
        </authorList>
    </citation>
    <scope>NUCLEOTIDE SEQUENCE</scope>
    <source>
        <strain evidence="2">TMW 2.2497</strain>
    </source>
</reference>
<dbReference type="CDD" id="cd05244">
    <property type="entry name" value="BVR-B_like_SDR_a"/>
    <property type="match status" value="1"/>
</dbReference>
<evidence type="ECO:0000313" key="2">
    <source>
        <dbReference type="EMBL" id="MDG0846397.1"/>
    </source>
</evidence>
<dbReference type="SUPFAM" id="SSF51735">
    <property type="entry name" value="NAD(P)-binding Rossmann-fold domains"/>
    <property type="match status" value="1"/>
</dbReference>
<dbReference type="RefSeq" id="WP_277583318.1">
    <property type="nucleotide sequence ID" value="NZ_JAMBPY010000004.1"/>
</dbReference>
<dbReference type="InterPro" id="IPR051606">
    <property type="entry name" value="Polyketide_Oxido-like"/>
</dbReference>
<proteinExistence type="predicted"/>
<dbReference type="InterPro" id="IPR016040">
    <property type="entry name" value="NAD(P)-bd_dom"/>
</dbReference>
<dbReference type="Proteomes" id="UP001152422">
    <property type="component" value="Unassembled WGS sequence"/>
</dbReference>
<dbReference type="AlphaFoldDB" id="A0A9X4LAK4"/>
<dbReference type="Pfam" id="PF13460">
    <property type="entry name" value="NAD_binding_10"/>
    <property type="match status" value="1"/>
</dbReference>
<accession>A0A9X4LAK4</accession>
<name>A0A9X4LAK4_9STAP</name>
<organism evidence="2 3">
    <name type="scientific">Staphylococcus equorum</name>
    <dbReference type="NCBI Taxonomy" id="246432"/>
    <lineage>
        <taxon>Bacteria</taxon>
        <taxon>Bacillati</taxon>
        <taxon>Bacillota</taxon>
        <taxon>Bacilli</taxon>
        <taxon>Bacillales</taxon>
        <taxon>Staphylococcaceae</taxon>
        <taxon>Staphylococcus</taxon>
    </lineage>
</organism>
<feature type="domain" description="NAD(P)-binding" evidence="1">
    <location>
        <begin position="8"/>
        <end position="189"/>
    </location>
</feature>
<dbReference type="GO" id="GO:0016646">
    <property type="term" value="F:oxidoreductase activity, acting on the CH-NH group of donors, NAD or NADP as acceptor"/>
    <property type="evidence" value="ECO:0007669"/>
    <property type="project" value="TreeGrafter"/>
</dbReference>
<dbReference type="PANTHER" id="PTHR43355:SF2">
    <property type="entry name" value="FLAVIN REDUCTASE (NADPH)"/>
    <property type="match status" value="1"/>
</dbReference>
<evidence type="ECO:0000313" key="3">
    <source>
        <dbReference type="Proteomes" id="UP001152422"/>
    </source>
</evidence>
<comment type="caution">
    <text evidence="2">The sequence shown here is derived from an EMBL/GenBank/DDBJ whole genome shotgun (WGS) entry which is preliminary data.</text>
</comment>
<gene>
    <name evidence="2" type="ORF">M4L89_09195</name>
</gene>